<sequence length="1108" mass="122931">MDADGISYDWLLAMKKSTTEFTQQNTIFHSTTFTLTLPTSKSTTSTSNNPRINMAPLPVQLSTVVAFAGTPVPTPCTFHLAGHSPVNFQVSPVVTSWQADLPIHKRWLSNSMVSHGDDDDGDYITVEETPVGGDDDDDETSSKETPDGLSPTSTEEDDGDTGDKTYTNDTTMPVGSAGTEASAEVITSELVEKYGTMPTTIDDCINIEDAAVTQTDENDNNTVTINCTALTNMETWYLLPCDDHCHNDLEKIIPGVVVGSGASGGLLPTILNNRGLWSNNAVSQTAIIDWLTTHLQNVRNLLSTDVFDWSRVQSNIKDLMQHPPVDLPLENDVFPAPEGAPEPASPEAIEAAETAVEEASNALENLKHMTNDPDALRSAEEHLADQQEILRQLRESENVLPGDHFGPTYTPEEIAVETVKLEDAVQAVERALKNYKAAKGNPTFPKREQAALEKKWLDAKKTLKQVRDHIRDNNIPVDDILENTVSEEVPRWTEAEIRASKEAVKNAKEALKEARGVTDDGDVVEALEQTAKNAADAERFMEDDVFEVKPKKTVEEAQTQLDQMREISDKGQEELQALDKDLQNMMDNIPEGPPEAVEAYQKGLESIESLKKLTTEHMAKVAKDLLKAERALKRANCELKVTFPDDPVEGEQENPYKPDRVYDEERPDLNGTNDDDDADENKDGEEPADGEESTEEPIDPDNNTETNEKTEVTEPTETETTKTDESAETSEPSETEANSEGDEPTKTDETSNDNEPSDDGESIDIGILPPGEVPIVPPGAVPPMVIPIPGVGDVSAPTKILQEAAGALKEAAEWLAGLNDKNDDKKDHKAIKKAERKVKEAKKKLKKEQEKEKKKHKQEKADKKEKEEQAKEDKKKEEQAEKDKKKSKSTSTKTTSSKTPEPTVHHKQHEAEMTFRGEHKHKFELYGKDWARGKNDADKLHDNMENCGMKIKDWEFSYADDKPEIKTSDWTFYAKGELLRKTAADVRCLNKVIQEANGPKDLISDTDGVDEAEVATQFTFSDKHFTVYGKGFAGDKDSGEQLKEKMAKCSKVKDWKFYTQKKDHGMKLKEQGWDFYAEGEVKDVKRKCLNEVIQDLGGPIEAIAEGDI</sequence>
<dbReference type="GeneID" id="25413180"/>
<evidence type="ECO:0000256" key="2">
    <source>
        <dbReference type="SAM" id="MobiDB-lite"/>
    </source>
</evidence>
<proteinExistence type="predicted"/>
<dbReference type="OrthoDB" id="3925863at2759"/>
<dbReference type="Proteomes" id="UP000027730">
    <property type="component" value="Unassembled WGS sequence"/>
</dbReference>
<feature type="compositionally biased region" description="Basic and acidic residues" evidence="2">
    <location>
        <begin position="909"/>
        <end position="918"/>
    </location>
</feature>
<feature type="compositionally biased region" description="Basic residues" evidence="2">
    <location>
        <begin position="828"/>
        <end position="846"/>
    </location>
</feature>
<name>A0A074WSI0_9PEZI</name>
<evidence type="ECO:0000313" key="4">
    <source>
        <dbReference type="Proteomes" id="UP000027730"/>
    </source>
</evidence>
<keyword evidence="4" id="KW-1185">Reference proteome</keyword>
<feature type="coiled-coil region" evidence="1">
    <location>
        <begin position="349"/>
        <end position="441"/>
    </location>
</feature>
<dbReference type="EMBL" id="KL584704">
    <property type="protein sequence ID" value="KEQ76093.1"/>
    <property type="molecule type" value="Genomic_DNA"/>
</dbReference>
<feature type="compositionally biased region" description="Acidic residues" evidence="2">
    <location>
        <begin position="673"/>
        <end position="699"/>
    </location>
</feature>
<dbReference type="RefSeq" id="XP_013430312.1">
    <property type="nucleotide sequence ID" value="XM_013574858.1"/>
</dbReference>
<evidence type="ECO:0000313" key="3">
    <source>
        <dbReference type="EMBL" id="KEQ76093.1"/>
    </source>
</evidence>
<dbReference type="HOGENOM" id="CLU_274739_0_0_1"/>
<feature type="coiled-coil region" evidence="1">
    <location>
        <begin position="497"/>
        <end position="588"/>
    </location>
</feature>
<feature type="compositionally biased region" description="Basic and acidic residues" evidence="2">
    <location>
        <begin position="654"/>
        <end position="668"/>
    </location>
</feature>
<feature type="region of interest" description="Disordered" evidence="2">
    <location>
        <begin position="816"/>
        <end position="918"/>
    </location>
</feature>
<keyword evidence="1" id="KW-0175">Coiled coil</keyword>
<feature type="compositionally biased region" description="Acidic residues" evidence="2">
    <location>
        <begin position="750"/>
        <end position="762"/>
    </location>
</feature>
<dbReference type="STRING" id="1043004.A0A074WSI0"/>
<accession>A0A074WSI0</accession>
<feature type="region of interest" description="Disordered" evidence="2">
    <location>
        <begin position="642"/>
        <end position="775"/>
    </location>
</feature>
<dbReference type="AlphaFoldDB" id="A0A074WSI0"/>
<feature type="region of interest" description="Disordered" evidence="2">
    <location>
        <begin position="112"/>
        <end position="182"/>
    </location>
</feature>
<protein>
    <submittedName>
        <fullName evidence="3">Uncharacterized protein</fullName>
    </submittedName>
</protein>
<feature type="compositionally biased region" description="Acidic residues" evidence="2">
    <location>
        <begin position="726"/>
        <end position="742"/>
    </location>
</feature>
<evidence type="ECO:0000256" key="1">
    <source>
        <dbReference type="SAM" id="Coils"/>
    </source>
</evidence>
<gene>
    <name evidence="3" type="ORF">M436DRAFT_61372</name>
</gene>
<reference evidence="3 4" key="1">
    <citation type="journal article" date="2014" name="BMC Genomics">
        <title>Genome sequencing of four Aureobasidium pullulans varieties: biotechnological potential, stress tolerance, and description of new species.</title>
        <authorList>
            <person name="Gostin Ar C."/>
            <person name="Ohm R.A."/>
            <person name="Kogej T."/>
            <person name="Sonjak S."/>
            <person name="Turk M."/>
            <person name="Zajc J."/>
            <person name="Zalar P."/>
            <person name="Grube M."/>
            <person name="Sun H."/>
            <person name="Han J."/>
            <person name="Sharma A."/>
            <person name="Chiniquy J."/>
            <person name="Ngan C.Y."/>
            <person name="Lipzen A."/>
            <person name="Barry K."/>
            <person name="Grigoriev I.V."/>
            <person name="Gunde-Cimerman N."/>
        </authorList>
    </citation>
    <scope>NUCLEOTIDE SEQUENCE [LARGE SCALE GENOMIC DNA]</scope>
    <source>
        <strain evidence="3 4">CBS 147.97</strain>
    </source>
</reference>
<feature type="compositionally biased region" description="Low complexity" evidence="2">
    <location>
        <begin position="889"/>
        <end position="899"/>
    </location>
</feature>
<organism evidence="3 4">
    <name type="scientific">Aureobasidium namibiae CBS 147.97</name>
    <dbReference type="NCBI Taxonomy" id="1043004"/>
    <lineage>
        <taxon>Eukaryota</taxon>
        <taxon>Fungi</taxon>
        <taxon>Dikarya</taxon>
        <taxon>Ascomycota</taxon>
        <taxon>Pezizomycotina</taxon>
        <taxon>Dothideomycetes</taxon>
        <taxon>Dothideomycetidae</taxon>
        <taxon>Dothideales</taxon>
        <taxon>Saccotheciaceae</taxon>
        <taxon>Aureobasidium</taxon>
    </lineage>
</organism>
<feature type="compositionally biased region" description="Basic and acidic residues" evidence="2">
    <location>
        <begin position="859"/>
        <end position="884"/>
    </location>
</feature>